<feature type="region of interest" description="Disordered" evidence="1">
    <location>
        <begin position="134"/>
        <end position="159"/>
    </location>
</feature>
<evidence type="ECO:0000313" key="3">
    <source>
        <dbReference type="Proteomes" id="UP000077521"/>
    </source>
</evidence>
<feature type="region of interest" description="Disordered" evidence="1">
    <location>
        <begin position="1"/>
        <end position="43"/>
    </location>
</feature>
<feature type="compositionally biased region" description="Low complexity" evidence="1">
    <location>
        <begin position="269"/>
        <end position="283"/>
    </location>
</feature>
<feature type="compositionally biased region" description="Basic and acidic residues" evidence="1">
    <location>
        <begin position="285"/>
        <end position="309"/>
    </location>
</feature>
<evidence type="ECO:0000256" key="1">
    <source>
        <dbReference type="SAM" id="MobiDB-lite"/>
    </source>
</evidence>
<dbReference type="EMBL" id="LWDF02000258">
    <property type="protein sequence ID" value="KAE8251212.1"/>
    <property type="molecule type" value="Genomic_DNA"/>
</dbReference>
<dbReference type="AlphaFoldDB" id="A0A8T8T037"/>
<name>A0A8T8T037_9BASI</name>
<feature type="compositionally biased region" description="Polar residues" evidence="1">
    <location>
        <begin position="70"/>
        <end position="88"/>
    </location>
</feature>
<keyword evidence="3" id="KW-1185">Reference proteome</keyword>
<sequence>MADSTLDNAKDTTKEISVLAADSRTGSAPDTTDESANEKEPKKLGLLSRVLAKMEKVYPGIARMEADSLKPNSSETLPSLGSAPNTTGDSERVAEELHLLSRVAARLARNVNGEEDVALDAEEEDVLAQVIAQLDSSSDPDSSSDSDSSSDPDSSSAWIEGVNVQIGPEVLRNEDSGTGPTPAVDTAFTAVPKDEIEGARRAASDLDPKLAKVALGTAAVALAGLIGNDIRKHIEKREPREREAKQKEREDGIAQGTTSKGKDANVEEATTGAVPVTAAAALVRNEIRKHIEERDARQREANQKEREDATAPGLTTQGKGANDEKGITALDADARGDRNKTMESKIEGNSGVKEAVANPGADLEAGDEKKGTVAAQKTTPERSGLPRRALASMKRIVKQEVAVRRLQTQEQTAEESPAETTPIEQDERRQKEKADIIDAVIEKFQEEQRIDAAEVRELTAQLKEIFDKTRTSH</sequence>
<evidence type="ECO:0000313" key="2">
    <source>
        <dbReference type="EMBL" id="KAE8251212.1"/>
    </source>
</evidence>
<comment type="caution">
    <text evidence="2">The sequence shown here is derived from an EMBL/GenBank/DDBJ whole genome shotgun (WGS) entry which is preliminary data.</text>
</comment>
<organism evidence="2 3">
    <name type="scientific">Tilletia indica</name>
    <dbReference type="NCBI Taxonomy" id="43049"/>
    <lineage>
        <taxon>Eukaryota</taxon>
        <taxon>Fungi</taxon>
        <taxon>Dikarya</taxon>
        <taxon>Basidiomycota</taxon>
        <taxon>Ustilaginomycotina</taxon>
        <taxon>Exobasidiomycetes</taxon>
        <taxon>Tilletiales</taxon>
        <taxon>Tilletiaceae</taxon>
        <taxon>Tilletia</taxon>
    </lineage>
</organism>
<feature type="compositionally biased region" description="Basic and acidic residues" evidence="1">
    <location>
        <begin position="321"/>
        <end position="346"/>
    </location>
</feature>
<feature type="region of interest" description="Disordered" evidence="1">
    <location>
        <begin position="63"/>
        <end position="92"/>
    </location>
</feature>
<gene>
    <name evidence="2" type="ORF">A4X13_0g4102</name>
</gene>
<proteinExistence type="predicted"/>
<feature type="compositionally biased region" description="Basic and acidic residues" evidence="1">
    <location>
        <begin position="233"/>
        <end position="252"/>
    </location>
</feature>
<reference evidence="2" key="2">
    <citation type="journal article" date="2019" name="IMA Fungus">
        <title>Genome sequencing and comparison of five Tilletia species to identify candidate genes for the detection of regulated species infecting wheat.</title>
        <authorList>
            <person name="Nguyen H.D.T."/>
            <person name="Sultana T."/>
            <person name="Kesanakurti P."/>
            <person name="Hambleton S."/>
        </authorList>
    </citation>
    <scope>NUCLEOTIDE SEQUENCE</scope>
    <source>
        <strain evidence="2">DAOMC 236416</strain>
    </source>
</reference>
<accession>A0A8T8T037</accession>
<feature type="region of interest" description="Disordered" evidence="1">
    <location>
        <begin position="233"/>
        <end position="391"/>
    </location>
</feature>
<reference evidence="2" key="1">
    <citation type="submission" date="2016-04" db="EMBL/GenBank/DDBJ databases">
        <authorList>
            <person name="Nguyen H.D."/>
            <person name="Samba Siva P."/>
            <person name="Cullis J."/>
            <person name="Levesque C.A."/>
            <person name="Hambleton S."/>
        </authorList>
    </citation>
    <scope>NUCLEOTIDE SEQUENCE</scope>
    <source>
        <strain evidence="2">DAOMC 236416</strain>
    </source>
</reference>
<dbReference type="Proteomes" id="UP000077521">
    <property type="component" value="Unassembled WGS sequence"/>
</dbReference>
<feature type="region of interest" description="Disordered" evidence="1">
    <location>
        <begin position="405"/>
        <end position="431"/>
    </location>
</feature>
<protein>
    <submittedName>
        <fullName evidence="2">Uncharacterized protein</fullName>
    </submittedName>
</protein>